<sequence>MAWPVMARVPDFWSRFAAEEHYLCSGPRFFTGSPRDIFILFSGDKFSPSLQATVQAYRSINSQDETRSPRTAAFARDNFPTHPDLEKWVEDQIERDSGAGFHVLLQNFLRLYSKKGLRELPKQDLVRAVHRMNCFFRIWKMPSFMCIDPSNNLVPLPVSVQAQLRRIARKALDGLEHDVLKMLDDCLTQQGSPKAEERVAIWASMWQLMLMYRELLLAYETHLGRMRRDPSSPYNLIASQTQQYGRLMNKFYPMLAGFYHYQFRTKKSVELSFDWLDGISFSNVSREDKTQIRHVGRQLLTSRRELYHDVESSADTNNAVDKMLRTFVVVHELKKLNARNRNPKDRAPR</sequence>
<dbReference type="Proteomes" id="UP000811619">
    <property type="component" value="Unassembled WGS sequence"/>
</dbReference>
<dbReference type="AlphaFoldDB" id="A0A8K0NJ83"/>
<protein>
    <submittedName>
        <fullName evidence="1">Uncharacterized protein</fullName>
    </submittedName>
</protein>
<accession>A0A8K0NJ83</accession>
<dbReference type="EMBL" id="SRPY01000232">
    <property type="protein sequence ID" value="KAG5926818.1"/>
    <property type="molecule type" value="Genomic_DNA"/>
</dbReference>
<keyword evidence="2" id="KW-1185">Reference proteome</keyword>
<organism evidence="1 2">
    <name type="scientific">Claviceps africana</name>
    <dbReference type="NCBI Taxonomy" id="83212"/>
    <lineage>
        <taxon>Eukaryota</taxon>
        <taxon>Fungi</taxon>
        <taxon>Dikarya</taxon>
        <taxon>Ascomycota</taxon>
        <taxon>Pezizomycotina</taxon>
        <taxon>Sordariomycetes</taxon>
        <taxon>Hypocreomycetidae</taxon>
        <taxon>Hypocreales</taxon>
        <taxon>Clavicipitaceae</taxon>
        <taxon>Claviceps</taxon>
    </lineage>
</organism>
<gene>
    <name evidence="1" type="ORF">E4U42_002924</name>
</gene>
<name>A0A8K0NJ83_9HYPO</name>
<evidence type="ECO:0000313" key="1">
    <source>
        <dbReference type="EMBL" id="KAG5926818.1"/>
    </source>
</evidence>
<dbReference type="OrthoDB" id="5426982at2759"/>
<evidence type="ECO:0000313" key="2">
    <source>
        <dbReference type="Proteomes" id="UP000811619"/>
    </source>
</evidence>
<proteinExistence type="predicted"/>
<comment type="caution">
    <text evidence="1">The sequence shown here is derived from an EMBL/GenBank/DDBJ whole genome shotgun (WGS) entry which is preliminary data.</text>
</comment>
<reference evidence="1" key="1">
    <citation type="journal article" date="2020" name="bioRxiv">
        <title>Whole genome comparisons of ergot fungi reveals the divergence and evolution of species within the genus Claviceps are the result of varying mechanisms driving genome evolution and host range expansion.</title>
        <authorList>
            <person name="Wyka S.A."/>
            <person name="Mondo S.J."/>
            <person name="Liu M."/>
            <person name="Dettman J."/>
            <person name="Nalam V."/>
            <person name="Broders K.D."/>
        </authorList>
    </citation>
    <scope>NUCLEOTIDE SEQUENCE</scope>
    <source>
        <strain evidence="1">CCC 489</strain>
    </source>
</reference>